<evidence type="ECO:0000313" key="3">
    <source>
        <dbReference type="EnsemblProtists" id="EOD36949"/>
    </source>
</evidence>
<proteinExistence type="predicted"/>
<evidence type="ECO:0000256" key="2">
    <source>
        <dbReference type="SAM" id="SignalP"/>
    </source>
</evidence>
<dbReference type="KEGG" id="ehx:EMIHUDRAFT_98334"/>
<keyword evidence="4" id="KW-1185">Reference proteome</keyword>
<evidence type="ECO:0000313" key="4">
    <source>
        <dbReference type="Proteomes" id="UP000013827"/>
    </source>
</evidence>
<dbReference type="PANTHER" id="PTHR36058:SF1">
    <property type="entry name" value="NUCLEOPHOSMIN"/>
    <property type="match status" value="1"/>
</dbReference>
<feature type="signal peptide" evidence="2">
    <location>
        <begin position="1"/>
        <end position="29"/>
    </location>
</feature>
<accession>A0A0D3KMG4</accession>
<dbReference type="PANTHER" id="PTHR36058">
    <property type="entry name" value="NUCLEOPHOSMIN"/>
    <property type="match status" value="1"/>
</dbReference>
<sequence length="269" mass="28630">MTPRAVGASGAAHALLAWVLLLWDGSALGQMDQMPRKPKPAPLNGDLPYIRCQTCEIMVAQALGRVKEVLESQASPAEKKKKGAKRRFEHSSSLGSVEGAVEDIVTGLCDAEGKYGGWISDYDVVKRDSALKLESQVGGDVAGGHCRRECRTIAKACAGVLEDVESDLGDLLISAAKSGRSAGTTAQRVCVKMAGVCKKGKTPAWPEGKVRKNEQFKPKTAKDKQTEELMASLQSMPGMGGQGLSMMTGSDIDLGENKVDPIDELKDEV</sequence>
<feature type="compositionally biased region" description="Basic and acidic residues" evidence="1">
    <location>
        <begin position="255"/>
        <end position="269"/>
    </location>
</feature>
<dbReference type="Proteomes" id="UP000013827">
    <property type="component" value="Unassembled WGS sequence"/>
</dbReference>
<name>A0A0D3KMG4_EMIH1</name>
<feature type="chain" id="PRO_5044205891" description="Saposin B-type domain-containing protein" evidence="2">
    <location>
        <begin position="30"/>
        <end position="269"/>
    </location>
</feature>
<dbReference type="PaxDb" id="2903-EOD36949"/>
<feature type="compositionally biased region" description="Basic and acidic residues" evidence="1">
    <location>
        <begin position="211"/>
        <end position="227"/>
    </location>
</feature>
<protein>
    <recommendedName>
        <fullName evidence="5">Saposin B-type domain-containing protein</fullName>
    </recommendedName>
</protein>
<dbReference type="RefSeq" id="XP_005789378.1">
    <property type="nucleotide sequence ID" value="XM_005789321.1"/>
</dbReference>
<evidence type="ECO:0000256" key="1">
    <source>
        <dbReference type="SAM" id="MobiDB-lite"/>
    </source>
</evidence>
<evidence type="ECO:0008006" key="5">
    <source>
        <dbReference type="Google" id="ProtNLM"/>
    </source>
</evidence>
<dbReference type="OMA" id="SYGAKKP"/>
<dbReference type="EnsemblProtists" id="EOD36949">
    <property type="protein sequence ID" value="EOD36949"/>
    <property type="gene ID" value="EMIHUDRAFT_98334"/>
</dbReference>
<dbReference type="HOGENOM" id="CLU_1036013_0_0_1"/>
<organism evidence="3 4">
    <name type="scientific">Emiliania huxleyi (strain CCMP1516)</name>
    <dbReference type="NCBI Taxonomy" id="280463"/>
    <lineage>
        <taxon>Eukaryota</taxon>
        <taxon>Haptista</taxon>
        <taxon>Haptophyta</taxon>
        <taxon>Prymnesiophyceae</taxon>
        <taxon>Isochrysidales</taxon>
        <taxon>Noelaerhabdaceae</taxon>
        <taxon>Emiliania</taxon>
    </lineage>
</organism>
<feature type="region of interest" description="Disordered" evidence="1">
    <location>
        <begin position="211"/>
        <end position="269"/>
    </location>
</feature>
<dbReference type="GeneID" id="17282219"/>
<reference evidence="4" key="1">
    <citation type="journal article" date="2013" name="Nature">
        <title>Pan genome of the phytoplankton Emiliania underpins its global distribution.</title>
        <authorList>
            <person name="Read B.A."/>
            <person name="Kegel J."/>
            <person name="Klute M.J."/>
            <person name="Kuo A."/>
            <person name="Lefebvre S.C."/>
            <person name="Maumus F."/>
            <person name="Mayer C."/>
            <person name="Miller J."/>
            <person name="Monier A."/>
            <person name="Salamov A."/>
            <person name="Young J."/>
            <person name="Aguilar M."/>
            <person name="Claverie J.M."/>
            <person name="Frickenhaus S."/>
            <person name="Gonzalez K."/>
            <person name="Herman E.K."/>
            <person name="Lin Y.C."/>
            <person name="Napier J."/>
            <person name="Ogata H."/>
            <person name="Sarno A.F."/>
            <person name="Shmutz J."/>
            <person name="Schroeder D."/>
            <person name="de Vargas C."/>
            <person name="Verret F."/>
            <person name="von Dassow P."/>
            <person name="Valentin K."/>
            <person name="Van de Peer Y."/>
            <person name="Wheeler G."/>
            <person name="Dacks J.B."/>
            <person name="Delwiche C.F."/>
            <person name="Dyhrman S.T."/>
            <person name="Glockner G."/>
            <person name="John U."/>
            <person name="Richards T."/>
            <person name="Worden A.Z."/>
            <person name="Zhang X."/>
            <person name="Grigoriev I.V."/>
            <person name="Allen A.E."/>
            <person name="Bidle K."/>
            <person name="Borodovsky M."/>
            <person name="Bowler C."/>
            <person name="Brownlee C."/>
            <person name="Cock J.M."/>
            <person name="Elias M."/>
            <person name="Gladyshev V.N."/>
            <person name="Groth M."/>
            <person name="Guda C."/>
            <person name="Hadaegh A."/>
            <person name="Iglesias-Rodriguez M.D."/>
            <person name="Jenkins J."/>
            <person name="Jones B.M."/>
            <person name="Lawson T."/>
            <person name="Leese F."/>
            <person name="Lindquist E."/>
            <person name="Lobanov A."/>
            <person name="Lomsadze A."/>
            <person name="Malik S.B."/>
            <person name="Marsh M.E."/>
            <person name="Mackinder L."/>
            <person name="Mock T."/>
            <person name="Mueller-Roeber B."/>
            <person name="Pagarete A."/>
            <person name="Parker M."/>
            <person name="Probert I."/>
            <person name="Quesneville H."/>
            <person name="Raines C."/>
            <person name="Rensing S.A."/>
            <person name="Riano-Pachon D.M."/>
            <person name="Richier S."/>
            <person name="Rokitta S."/>
            <person name="Shiraiwa Y."/>
            <person name="Soanes D.M."/>
            <person name="van der Giezen M."/>
            <person name="Wahlund T.M."/>
            <person name="Williams B."/>
            <person name="Wilson W."/>
            <person name="Wolfe G."/>
            <person name="Wurch L.L."/>
        </authorList>
    </citation>
    <scope>NUCLEOTIDE SEQUENCE</scope>
</reference>
<keyword evidence="2" id="KW-0732">Signal</keyword>
<reference evidence="3" key="2">
    <citation type="submission" date="2024-10" db="UniProtKB">
        <authorList>
            <consortium name="EnsemblProtists"/>
        </authorList>
    </citation>
    <scope>IDENTIFICATION</scope>
</reference>
<dbReference type="AlphaFoldDB" id="A0A0D3KMG4"/>